<dbReference type="SUPFAM" id="SSF48726">
    <property type="entry name" value="Immunoglobulin"/>
    <property type="match status" value="1"/>
</dbReference>
<feature type="domain" description="Immunoglobulin C1-set" evidence="1">
    <location>
        <begin position="42"/>
        <end position="72"/>
    </location>
</feature>
<feature type="non-terminal residue" evidence="2">
    <location>
        <position position="77"/>
    </location>
</feature>
<sequence>MCYFMPTCFVYGFFPQVESSVGLQSVEAEGSKHLGMLVCGVVTWLRNGKEVTSDMTSTDKLPNGNWLYQMHLEIKSP</sequence>
<dbReference type="InterPro" id="IPR003597">
    <property type="entry name" value="Ig_C1-set"/>
</dbReference>
<gene>
    <name evidence="2" type="ORF">FQN60_016976</name>
</gene>
<dbReference type="Proteomes" id="UP000327493">
    <property type="component" value="Chromosome 6"/>
</dbReference>
<keyword evidence="3" id="KW-1185">Reference proteome</keyword>
<dbReference type="InterPro" id="IPR013783">
    <property type="entry name" value="Ig-like_fold"/>
</dbReference>
<accession>A0A5J5DE65</accession>
<comment type="caution">
    <text evidence="2">The sequence shown here is derived from an EMBL/GenBank/DDBJ whole genome shotgun (WGS) entry which is preliminary data.</text>
</comment>
<dbReference type="AlphaFoldDB" id="A0A5J5DE65"/>
<evidence type="ECO:0000259" key="1">
    <source>
        <dbReference type="Pfam" id="PF07654"/>
    </source>
</evidence>
<reference evidence="2 3" key="1">
    <citation type="submission" date="2019-08" db="EMBL/GenBank/DDBJ databases">
        <title>A chromosome-level genome assembly, high-density linkage maps, and genome scans reveal the genomic architecture of hybrid incompatibilities underlying speciation via character displacement in darters (Percidae: Etheostominae).</title>
        <authorList>
            <person name="Moran R.L."/>
            <person name="Catchen J.M."/>
            <person name="Fuller R.C."/>
        </authorList>
    </citation>
    <scope>NUCLEOTIDE SEQUENCE [LARGE SCALE GENOMIC DNA]</scope>
    <source>
        <strain evidence="2">EspeVRDwgs_2016</strain>
        <tissue evidence="2">Muscle</tissue>
    </source>
</reference>
<organism evidence="2 3">
    <name type="scientific">Etheostoma spectabile</name>
    <name type="common">orangethroat darter</name>
    <dbReference type="NCBI Taxonomy" id="54343"/>
    <lineage>
        <taxon>Eukaryota</taxon>
        <taxon>Metazoa</taxon>
        <taxon>Chordata</taxon>
        <taxon>Craniata</taxon>
        <taxon>Vertebrata</taxon>
        <taxon>Euteleostomi</taxon>
        <taxon>Actinopterygii</taxon>
        <taxon>Neopterygii</taxon>
        <taxon>Teleostei</taxon>
        <taxon>Neoteleostei</taxon>
        <taxon>Acanthomorphata</taxon>
        <taxon>Eupercaria</taxon>
        <taxon>Perciformes</taxon>
        <taxon>Percoidei</taxon>
        <taxon>Percidae</taxon>
        <taxon>Etheostomatinae</taxon>
        <taxon>Etheostoma</taxon>
    </lineage>
</organism>
<evidence type="ECO:0000313" key="2">
    <source>
        <dbReference type="EMBL" id="KAA8591602.1"/>
    </source>
</evidence>
<name>A0A5J5DE65_9PERO</name>
<dbReference type="Pfam" id="PF07654">
    <property type="entry name" value="C1-set"/>
    <property type="match status" value="1"/>
</dbReference>
<dbReference type="InterPro" id="IPR036179">
    <property type="entry name" value="Ig-like_dom_sf"/>
</dbReference>
<proteinExistence type="predicted"/>
<dbReference type="Gene3D" id="2.60.40.10">
    <property type="entry name" value="Immunoglobulins"/>
    <property type="match status" value="1"/>
</dbReference>
<evidence type="ECO:0000313" key="3">
    <source>
        <dbReference type="Proteomes" id="UP000327493"/>
    </source>
</evidence>
<protein>
    <recommendedName>
        <fullName evidence="1">Immunoglobulin C1-set domain-containing protein</fullName>
    </recommendedName>
</protein>
<dbReference type="EMBL" id="VOFY01000006">
    <property type="protein sequence ID" value="KAA8591602.1"/>
    <property type="molecule type" value="Genomic_DNA"/>
</dbReference>